<dbReference type="InterPro" id="IPR030374">
    <property type="entry name" value="PABS"/>
</dbReference>
<keyword evidence="7" id="KW-1185">Reference proteome</keyword>
<dbReference type="Gene3D" id="2.30.140.10">
    <property type="entry name" value="Spermidine synthase, tetramerisation domain"/>
    <property type="match status" value="1"/>
</dbReference>
<dbReference type="PROSITE" id="PS51006">
    <property type="entry name" value="PABS_2"/>
    <property type="match status" value="1"/>
</dbReference>
<keyword evidence="3" id="KW-0620">Polyamine biosynthesis</keyword>
<dbReference type="FunFam" id="2.30.140.10:FF:000001">
    <property type="entry name" value="SPE3p Spermidine synthase"/>
    <property type="match status" value="1"/>
</dbReference>
<evidence type="ECO:0000256" key="2">
    <source>
        <dbReference type="ARBA" id="ARBA00022679"/>
    </source>
</evidence>
<gene>
    <name evidence="6" type="primary">SPE4</name>
    <name evidence="6" type="ORF">ATY40_BA7504676</name>
</gene>
<dbReference type="Pfam" id="PF17284">
    <property type="entry name" value="Spermine_synt_N"/>
    <property type="match status" value="1"/>
</dbReference>
<dbReference type="PIRSF" id="PIRSF000502">
    <property type="entry name" value="Spermidine_synth"/>
    <property type="match status" value="1"/>
</dbReference>
<dbReference type="InterPro" id="IPR001045">
    <property type="entry name" value="Spermi_synthase"/>
</dbReference>
<dbReference type="OrthoDB" id="38125at2759"/>
<feature type="active site" description="Proton acceptor" evidence="3">
    <location>
        <position position="213"/>
    </location>
</feature>
<dbReference type="GO" id="GO:0008295">
    <property type="term" value="P:spermidine biosynthetic process"/>
    <property type="evidence" value="ECO:0007669"/>
    <property type="project" value="TreeGrafter"/>
</dbReference>
<evidence type="ECO:0000256" key="1">
    <source>
        <dbReference type="ARBA" id="ARBA00007867"/>
    </source>
</evidence>
<dbReference type="GO" id="GO:0005829">
    <property type="term" value="C:cytosol"/>
    <property type="evidence" value="ECO:0007669"/>
    <property type="project" value="TreeGrafter"/>
</dbReference>
<dbReference type="GO" id="GO:0015940">
    <property type="term" value="P:pantothenate biosynthetic process"/>
    <property type="evidence" value="ECO:0007669"/>
    <property type="project" value="UniProtKB-ARBA"/>
</dbReference>
<evidence type="ECO:0000313" key="7">
    <source>
        <dbReference type="Proteomes" id="UP000094565"/>
    </source>
</evidence>
<evidence type="ECO:0000256" key="3">
    <source>
        <dbReference type="PROSITE-ProRule" id="PRU00354"/>
    </source>
</evidence>
<feature type="domain" description="PABS" evidence="5">
    <location>
        <begin position="57"/>
        <end position="294"/>
    </location>
</feature>
<dbReference type="Pfam" id="PF01564">
    <property type="entry name" value="Spermine_synth"/>
    <property type="match status" value="1"/>
</dbReference>
<dbReference type="InterPro" id="IPR030668">
    <property type="entry name" value="Spermi_synthase_euk"/>
</dbReference>
<evidence type="ECO:0000313" key="6">
    <source>
        <dbReference type="EMBL" id="ANZ77870.1"/>
    </source>
</evidence>
<dbReference type="GO" id="GO:0004766">
    <property type="term" value="F:spermidine synthase activity"/>
    <property type="evidence" value="ECO:0007669"/>
    <property type="project" value="TreeGrafter"/>
</dbReference>
<evidence type="ECO:0000259" key="5">
    <source>
        <dbReference type="PROSITE" id="PS51006"/>
    </source>
</evidence>
<dbReference type="Gene3D" id="3.40.50.150">
    <property type="entry name" value="Vaccinia Virus protein VP39"/>
    <property type="match status" value="1"/>
</dbReference>
<dbReference type="InterPro" id="IPR037163">
    <property type="entry name" value="Spermidine_synt_N_sf"/>
</dbReference>
<dbReference type="EMBL" id="CP014587">
    <property type="protein sequence ID" value="ANZ77870.1"/>
    <property type="molecule type" value="Genomic_DNA"/>
</dbReference>
<dbReference type="NCBIfam" id="NF002010">
    <property type="entry name" value="PRK00811.1"/>
    <property type="match status" value="1"/>
</dbReference>
<dbReference type="SUPFAM" id="SSF53335">
    <property type="entry name" value="S-adenosyl-L-methionine-dependent methyltransferases"/>
    <property type="match status" value="1"/>
</dbReference>
<dbReference type="PANTHER" id="PTHR11558:SF11">
    <property type="entry name" value="SPERMIDINE SYNTHASE"/>
    <property type="match status" value="1"/>
</dbReference>
<dbReference type="InterPro" id="IPR035246">
    <property type="entry name" value="Spermidine_synt_N"/>
</dbReference>
<dbReference type="AlphaFoldDB" id="A0A1B2JIK3"/>
<evidence type="ECO:0000256" key="4">
    <source>
        <dbReference type="RuleBase" id="RU003836"/>
    </source>
</evidence>
<dbReference type="HAMAP" id="MF_00198">
    <property type="entry name" value="Spermidine_synth"/>
    <property type="match status" value="1"/>
</dbReference>
<dbReference type="InterPro" id="IPR030373">
    <property type="entry name" value="PABS_CS"/>
</dbReference>
<dbReference type="NCBIfam" id="TIGR00417">
    <property type="entry name" value="speE"/>
    <property type="match status" value="1"/>
</dbReference>
<accession>A0A1B2JIK3</accession>
<sequence>MYTHELPCKEGAFPKLIDLPTRKNLKGKNFSAVIYVHYQSSEKMSEIPKLTHPRIKDGWFREISDDYFPGQAMMLRVEEILLAEKSEFQDILVFKSTDYGNVLVLDGIIQVTERDEFAYQEMITHLPMFSHPNPKRILVIGGGDGGVLREVVKHPSVESATLVEIDSTIIDLSRKYLPSMSSALDHPKVKICIQDGFKFLEEASEKFDVIITDSSDPEGPAEAFFQENYFHLLKSALTPDGIVISQASENIWLKIANLKKLKDICQKVFTQVKYSYCTIPTYTSGQLGLMVCTDSSEIELTTPSRRVSRKEESELFRYYNAEIHTQSFVLPTWAEKVING</sequence>
<dbReference type="PANTHER" id="PTHR11558">
    <property type="entry name" value="SPERMIDINE/SPERMINE SYNTHASE"/>
    <property type="match status" value="1"/>
</dbReference>
<protein>
    <submittedName>
        <fullName evidence="6">BA75_04676T0</fullName>
    </submittedName>
</protein>
<organism evidence="6 7">
    <name type="scientific">Komagataella pastoris</name>
    <name type="common">Yeast</name>
    <name type="synonym">Pichia pastoris</name>
    <dbReference type="NCBI Taxonomy" id="4922"/>
    <lineage>
        <taxon>Eukaryota</taxon>
        <taxon>Fungi</taxon>
        <taxon>Dikarya</taxon>
        <taxon>Ascomycota</taxon>
        <taxon>Saccharomycotina</taxon>
        <taxon>Pichiomycetes</taxon>
        <taxon>Pichiales</taxon>
        <taxon>Pichiaceae</taxon>
        <taxon>Komagataella</taxon>
    </lineage>
</organism>
<keyword evidence="2 3" id="KW-0808">Transferase</keyword>
<dbReference type="CDD" id="cd02440">
    <property type="entry name" value="AdoMet_MTases"/>
    <property type="match status" value="1"/>
</dbReference>
<dbReference type="InterPro" id="IPR029063">
    <property type="entry name" value="SAM-dependent_MTases_sf"/>
</dbReference>
<dbReference type="FunFam" id="3.40.50.150:FF:000013">
    <property type="entry name" value="Spermidine synthase"/>
    <property type="match status" value="1"/>
</dbReference>
<name>A0A1B2JIK3_PICPA</name>
<reference evidence="6 7" key="1">
    <citation type="submission" date="2016-02" db="EMBL/GenBank/DDBJ databases">
        <title>Comparative genomic and transcriptomic foundation for Pichia pastoris.</title>
        <authorList>
            <person name="Love K.R."/>
            <person name="Shah K.A."/>
            <person name="Whittaker C.A."/>
            <person name="Wu J."/>
            <person name="Bartlett M.C."/>
            <person name="Ma D."/>
            <person name="Leeson R.L."/>
            <person name="Priest M."/>
            <person name="Young S.K."/>
            <person name="Love J.C."/>
        </authorList>
    </citation>
    <scope>NUCLEOTIDE SEQUENCE [LARGE SCALE GENOMIC DNA]</scope>
    <source>
        <strain evidence="6 7">ATCC 28485</strain>
    </source>
</reference>
<dbReference type="Proteomes" id="UP000094565">
    <property type="component" value="Chromosome 4"/>
</dbReference>
<dbReference type="PROSITE" id="PS01330">
    <property type="entry name" value="PABS_1"/>
    <property type="match status" value="1"/>
</dbReference>
<comment type="similarity">
    <text evidence="1 4">Belongs to the spermidine/spermine synthase family.</text>
</comment>
<proteinExistence type="inferred from homology"/>